<reference evidence="6" key="1">
    <citation type="submission" date="2016-10" db="EMBL/GenBank/DDBJ databases">
        <title>Sequence of Gallionella enrichment culture.</title>
        <authorList>
            <person name="Poehlein A."/>
            <person name="Muehling M."/>
            <person name="Daniel R."/>
        </authorList>
    </citation>
    <scope>NUCLEOTIDE SEQUENCE</scope>
</reference>
<gene>
    <name evidence="6" type="ORF">GALL_221890</name>
</gene>
<dbReference type="InterPro" id="IPR008816">
    <property type="entry name" value="Gly_zipper_2TM_dom"/>
</dbReference>
<dbReference type="PANTHER" id="PTHR35603">
    <property type="match status" value="1"/>
</dbReference>
<evidence type="ECO:0000256" key="4">
    <source>
        <dbReference type="ARBA" id="ARBA00023136"/>
    </source>
</evidence>
<dbReference type="InterPro" id="IPR011024">
    <property type="entry name" value="G_crystallin-like"/>
</dbReference>
<dbReference type="Pfam" id="PF05433">
    <property type="entry name" value="Rick_17kDa_Anti"/>
    <property type="match status" value="1"/>
</dbReference>
<sequence length="267" mass="29149">MNSLWKTTLAVAGLAVAAQASAQITFYEHEGFAGRSFTEEQAIANFKRYGFNDQASSAVVVRDRWEVCEDVRFGGRCIVLRPGNYPSLDRMGLDKRISSARKLDRDERIDDDRYAPAPDVSEYQRRGHERLFQANVTSVRAVVGPPEQHCWIERQQVTQERSGANVPGAIAGAVIGGILGHQVGNGRGNDIATVGGAVAGAAVGANVGRDGGGEQTKDVRRCADVPDHARPDYWDVSYEFRGREHRLQMSAPPGATVTVNQRGEPRM</sequence>
<feature type="domain" description="Beta/gamma crystallin 'Greek key'" evidence="5">
    <location>
        <begin position="23"/>
        <end position="103"/>
    </location>
</feature>
<dbReference type="SMART" id="SM00247">
    <property type="entry name" value="XTALbg"/>
    <property type="match status" value="1"/>
</dbReference>
<name>A0A1J5RV40_9ZZZZ</name>
<organism evidence="6">
    <name type="scientific">mine drainage metagenome</name>
    <dbReference type="NCBI Taxonomy" id="410659"/>
    <lineage>
        <taxon>unclassified sequences</taxon>
        <taxon>metagenomes</taxon>
        <taxon>ecological metagenomes</taxon>
    </lineage>
</organism>
<dbReference type="Pfam" id="PF00030">
    <property type="entry name" value="Crystall"/>
    <property type="match status" value="1"/>
</dbReference>
<evidence type="ECO:0000256" key="1">
    <source>
        <dbReference type="ARBA" id="ARBA00004370"/>
    </source>
</evidence>
<dbReference type="PANTHER" id="PTHR35603:SF2">
    <property type="entry name" value="OUTER MEMBRANE LIPOPROTEIN"/>
    <property type="match status" value="1"/>
</dbReference>
<dbReference type="SUPFAM" id="SSF49695">
    <property type="entry name" value="gamma-Crystallin-like"/>
    <property type="match status" value="1"/>
</dbReference>
<evidence type="ECO:0000259" key="5">
    <source>
        <dbReference type="SMART" id="SM00247"/>
    </source>
</evidence>
<dbReference type="EMBL" id="MLJW01000159">
    <property type="protein sequence ID" value="OIQ95847.1"/>
    <property type="molecule type" value="Genomic_DNA"/>
</dbReference>
<keyword evidence="4" id="KW-0472">Membrane</keyword>
<evidence type="ECO:0000256" key="2">
    <source>
        <dbReference type="ARBA" id="ARBA00009646"/>
    </source>
</evidence>
<evidence type="ECO:0000256" key="3">
    <source>
        <dbReference type="ARBA" id="ARBA00022737"/>
    </source>
</evidence>
<keyword evidence="3" id="KW-0677">Repeat</keyword>
<dbReference type="AlphaFoldDB" id="A0A1J5RV40"/>
<comment type="subcellular location">
    <subcellularLocation>
        <location evidence="1">Membrane</location>
    </subcellularLocation>
</comment>
<comment type="caution">
    <text evidence="6">The sequence shown here is derived from an EMBL/GenBank/DDBJ whole genome shotgun (WGS) entry which is preliminary data.</text>
</comment>
<dbReference type="InterPro" id="IPR001064">
    <property type="entry name" value="Beta/gamma_crystallin"/>
</dbReference>
<dbReference type="InterPro" id="IPR051407">
    <property type="entry name" value="Bact_OM_lipoprot/Surf_antigen"/>
</dbReference>
<proteinExistence type="inferred from homology"/>
<comment type="similarity">
    <text evidence="2">Belongs to the beta/gamma-crystallin family.</text>
</comment>
<protein>
    <recommendedName>
        <fullName evidence="5">Beta/gamma crystallin 'Greek key' domain-containing protein</fullName>
    </recommendedName>
</protein>
<evidence type="ECO:0000313" key="6">
    <source>
        <dbReference type="EMBL" id="OIQ95847.1"/>
    </source>
</evidence>
<accession>A0A1J5RV40</accession>
<dbReference type="GO" id="GO:0019867">
    <property type="term" value="C:outer membrane"/>
    <property type="evidence" value="ECO:0007669"/>
    <property type="project" value="InterPro"/>
</dbReference>
<dbReference type="Gene3D" id="2.60.20.10">
    <property type="entry name" value="Crystallins"/>
    <property type="match status" value="1"/>
</dbReference>